<evidence type="ECO:0000313" key="7">
    <source>
        <dbReference type="EMBL" id="MBA5726400.1"/>
    </source>
</evidence>
<dbReference type="PIRSF" id="PIRSF038940">
    <property type="entry name" value="Low_specificity_LTA"/>
    <property type="match status" value="1"/>
</dbReference>
<evidence type="ECO:0000256" key="2">
    <source>
        <dbReference type="ARBA" id="ARBA00006966"/>
    </source>
</evidence>
<feature type="domain" description="Aromatic amino acid beta-eliminating lyase/threonine aldolase" evidence="6">
    <location>
        <begin position="23"/>
        <end position="314"/>
    </location>
</feature>
<comment type="caution">
    <text evidence="7">The sequence shown here is derived from an EMBL/GenBank/DDBJ whole genome shotgun (WGS) entry which is preliminary data.</text>
</comment>
<evidence type="ECO:0000313" key="8">
    <source>
        <dbReference type="Proteomes" id="UP000765338"/>
    </source>
</evidence>
<evidence type="ECO:0000256" key="5">
    <source>
        <dbReference type="PIRNR" id="PIRNR038940"/>
    </source>
</evidence>
<accession>A0ABR5ZQ43</accession>
<keyword evidence="4 5" id="KW-0663">Pyridoxal phosphate</keyword>
<dbReference type="InterPro" id="IPR015422">
    <property type="entry name" value="PyrdxlP-dep_Trfase_small"/>
</dbReference>
<evidence type="ECO:0000259" key="6">
    <source>
        <dbReference type="Pfam" id="PF01212"/>
    </source>
</evidence>
<keyword evidence="5" id="KW-0456">Lyase</keyword>
<gene>
    <name evidence="7" type="ORF">CPA56_00115</name>
</gene>
<proteinExistence type="inferred from homology"/>
<dbReference type="Pfam" id="PF01212">
    <property type="entry name" value="Beta_elim_lyase"/>
    <property type="match status" value="1"/>
</dbReference>
<dbReference type="InterPro" id="IPR001597">
    <property type="entry name" value="ArAA_b-elim_lyase/Thr_aldolase"/>
</dbReference>
<dbReference type="InterPro" id="IPR015421">
    <property type="entry name" value="PyrdxlP-dep_Trfase_major"/>
</dbReference>
<dbReference type="PANTHER" id="PTHR48097:SF5">
    <property type="entry name" value="LOW SPECIFICITY L-THREONINE ALDOLASE"/>
    <property type="match status" value="1"/>
</dbReference>
<comment type="similarity">
    <text evidence="2 5">Belongs to the threonine aldolase family.</text>
</comment>
<reference evidence="7 8" key="1">
    <citation type="submission" date="2017-10" db="EMBL/GenBank/DDBJ databases">
        <authorList>
            <person name="Jakob F."/>
        </authorList>
    </citation>
    <scope>NUCLEOTIDE SEQUENCE [LARGE SCALE GENOMIC DNA]</scope>
    <source>
        <strain evidence="7 8">TMW 2.1889</strain>
    </source>
</reference>
<dbReference type="SUPFAM" id="SSF53383">
    <property type="entry name" value="PLP-dependent transferases"/>
    <property type="match status" value="1"/>
</dbReference>
<evidence type="ECO:0000256" key="3">
    <source>
        <dbReference type="ARBA" id="ARBA00011881"/>
    </source>
</evidence>
<dbReference type="RefSeq" id="WP_182040035.1">
    <property type="nucleotide sequence ID" value="NZ_PDLY01000001.1"/>
</dbReference>
<dbReference type="InterPro" id="IPR015424">
    <property type="entry name" value="PyrdxlP-dep_Trfase"/>
</dbReference>
<dbReference type="EMBL" id="PDLY01000001">
    <property type="protein sequence ID" value="MBA5726400.1"/>
    <property type="molecule type" value="Genomic_DNA"/>
</dbReference>
<name>A0ABR5ZQ43_9PROT</name>
<dbReference type="Gene3D" id="3.90.1150.10">
    <property type="entry name" value="Aspartate Aminotransferase, domain 1"/>
    <property type="match status" value="1"/>
</dbReference>
<comment type="function">
    <text evidence="5">Catalyzes the cleavage of L-allo-threonine and L-threonine to glycine and acetaldehyde.</text>
</comment>
<organism evidence="7 8">
    <name type="scientific">Bombella mellum</name>
    <dbReference type="NCBI Taxonomy" id="2039288"/>
    <lineage>
        <taxon>Bacteria</taxon>
        <taxon>Pseudomonadati</taxon>
        <taxon>Pseudomonadota</taxon>
        <taxon>Alphaproteobacteria</taxon>
        <taxon>Acetobacterales</taxon>
        <taxon>Acetobacteraceae</taxon>
        <taxon>Bombella</taxon>
    </lineage>
</organism>
<evidence type="ECO:0000256" key="1">
    <source>
        <dbReference type="ARBA" id="ARBA00001933"/>
    </source>
</evidence>
<protein>
    <recommendedName>
        <fullName evidence="5">L-threonine aldolase</fullName>
        <ecNumber evidence="5">4.1.2.48</ecNumber>
    </recommendedName>
</protein>
<dbReference type="PANTHER" id="PTHR48097">
    <property type="entry name" value="L-THREONINE ALDOLASE-RELATED"/>
    <property type="match status" value="1"/>
</dbReference>
<dbReference type="Gene3D" id="3.40.640.10">
    <property type="entry name" value="Type I PLP-dependent aspartate aminotransferase-like (Major domain)"/>
    <property type="match status" value="1"/>
</dbReference>
<comment type="cofactor">
    <cofactor evidence="1 5">
        <name>pyridoxal 5'-phosphate</name>
        <dbReference type="ChEBI" id="CHEBI:597326"/>
    </cofactor>
</comment>
<comment type="catalytic activity">
    <reaction evidence="5">
        <text>L-allo-threonine = acetaldehyde + glycine</text>
        <dbReference type="Rhea" id="RHEA:26209"/>
        <dbReference type="ChEBI" id="CHEBI:15343"/>
        <dbReference type="ChEBI" id="CHEBI:57305"/>
        <dbReference type="ChEBI" id="CHEBI:58585"/>
        <dbReference type="EC" id="4.1.2.48"/>
    </reaction>
</comment>
<comment type="subunit">
    <text evidence="3">Homotetramer.</text>
</comment>
<dbReference type="Proteomes" id="UP000765338">
    <property type="component" value="Unassembled WGS sequence"/>
</dbReference>
<keyword evidence="8" id="KW-1185">Reference proteome</keyword>
<comment type="catalytic activity">
    <reaction evidence="5">
        <text>L-threonine = acetaldehyde + glycine</text>
        <dbReference type="Rhea" id="RHEA:19625"/>
        <dbReference type="ChEBI" id="CHEBI:15343"/>
        <dbReference type="ChEBI" id="CHEBI:57305"/>
        <dbReference type="ChEBI" id="CHEBI:57926"/>
        <dbReference type="EC" id="4.1.2.48"/>
    </reaction>
</comment>
<sequence>MDSPSISQNEGTHPVRDDLRKNFASDNVTPACPAVMQAIADANTGNVPSYGQDDLSLTLNRRFGEVFETEVAVFPVATGTAANSLALSAMVPPYGSVLCDQSAHINNEEGGAPEFFTQGAKLVGIPSPEGRMDPASLPPTLEQNRSKGVLTPPFTVLSLTQATEWGTTYPCDTIATLSDIAHEHGLTVHMDGARLGNAVAHLECSPADTTWKAGIDVLSFGGTKAGAMAAEAIVLFLNDRTRPMVDTMTRRIKRGGHLWSKQRFMAAQLLALLENDLWLENCRHANAMCQQLRHGLYKHPAVNLPFATESNEIFAVLPEAQLEQLRTEGYQFYTYPTPQGVPGRLVRFVTSFYTRPEDVDALLASLIS</sequence>
<dbReference type="EC" id="4.1.2.48" evidence="5"/>
<dbReference type="InterPro" id="IPR026273">
    <property type="entry name" value="Low_specificity_L-TA_bact"/>
</dbReference>
<evidence type="ECO:0000256" key="4">
    <source>
        <dbReference type="ARBA" id="ARBA00022898"/>
    </source>
</evidence>